<dbReference type="PANTHER" id="PTHR38790">
    <property type="entry name" value="2EXR DOMAIN-CONTAINING PROTEIN-RELATED"/>
    <property type="match status" value="1"/>
</dbReference>
<accession>A0AAE0DGJ8</accession>
<dbReference type="Proteomes" id="UP001276659">
    <property type="component" value="Unassembled WGS sequence"/>
</dbReference>
<gene>
    <name evidence="2" type="ORF">OEA41_005284</name>
</gene>
<evidence type="ECO:0000313" key="2">
    <source>
        <dbReference type="EMBL" id="KAK3168836.1"/>
    </source>
</evidence>
<proteinExistence type="predicted"/>
<comment type="caution">
    <text evidence="2">The sequence shown here is derived from an EMBL/GenBank/DDBJ whole genome shotgun (WGS) entry which is preliminary data.</text>
</comment>
<dbReference type="Pfam" id="PF24864">
    <property type="entry name" value="DUF7730"/>
    <property type="match status" value="1"/>
</dbReference>
<organism evidence="2 3">
    <name type="scientific">Lepraria neglecta</name>
    <dbReference type="NCBI Taxonomy" id="209136"/>
    <lineage>
        <taxon>Eukaryota</taxon>
        <taxon>Fungi</taxon>
        <taxon>Dikarya</taxon>
        <taxon>Ascomycota</taxon>
        <taxon>Pezizomycotina</taxon>
        <taxon>Lecanoromycetes</taxon>
        <taxon>OSLEUM clade</taxon>
        <taxon>Lecanoromycetidae</taxon>
        <taxon>Lecanorales</taxon>
        <taxon>Lecanorineae</taxon>
        <taxon>Stereocaulaceae</taxon>
        <taxon>Lepraria</taxon>
    </lineage>
</organism>
<protein>
    <recommendedName>
        <fullName evidence="1">DUF7730 domain-containing protein</fullName>
    </recommendedName>
</protein>
<sequence>MHGVVQRGSDLIYKVFYHCCSRSVEALHQYELYYDQERARILSERPPPRASTRKNLSQTSLSLHLQPQSPFLTKLPPEIRRYVYELVLGGHVFHVTHIYNRLVNQTYPSPEFTDGQIGNIPIQLYPRKSARWDGYGERILLPQRFSDIRHLQLQWTIHGRSIRGNRCTGGAHDCATCERFWDLAAGMKLRGLSLFLEVAGGEEESMMDAEWVRPLLKVKGVKNVGLMMHVEVGILTHIPLDGMMREIERQWTSV</sequence>
<evidence type="ECO:0000259" key="1">
    <source>
        <dbReference type="Pfam" id="PF24864"/>
    </source>
</evidence>
<dbReference type="EMBL" id="JASNWA010000010">
    <property type="protein sequence ID" value="KAK3168836.1"/>
    <property type="molecule type" value="Genomic_DNA"/>
</dbReference>
<feature type="domain" description="DUF7730" evidence="1">
    <location>
        <begin position="65"/>
        <end position="98"/>
    </location>
</feature>
<dbReference type="InterPro" id="IPR056632">
    <property type="entry name" value="DUF7730"/>
</dbReference>
<dbReference type="AlphaFoldDB" id="A0AAE0DGJ8"/>
<keyword evidence="3" id="KW-1185">Reference proteome</keyword>
<reference evidence="2" key="1">
    <citation type="submission" date="2022-11" db="EMBL/GenBank/DDBJ databases">
        <title>Chromosomal genome sequence assembly and mating type (MAT) locus characterization of the leprose asexual lichenized fungus Lepraria neglecta (Nyl.) Erichsen.</title>
        <authorList>
            <person name="Allen J.L."/>
            <person name="Pfeffer B."/>
        </authorList>
    </citation>
    <scope>NUCLEOTIDE SEQUENCE</scope>
    <source>
        <strain evidence="2">Allen 5258</strain>
    </source>
</reference>
<evidence type="ECO:0000313" key="3">
    <source>
        <dbReference type="Proteomes" id="UP001276659"/>
    </source>
</evidence>
<name>A0AAE0DGJ8_9LECA</name>